<dbReference type="Pfam" id="PF12833">
    <property type="entry name" value="HTH_18"/>
    <property type="match status" value="1"/>
</dbReference>
<evidence type="ECO:0000259" key="4">
    <source>
        <dbReference type="PROSITE" id="PS01124"/>
    </source>
</evidence>
<dbReference type="InterPro" id="IPR018060">
    <property type="entry name" value="HTH_AraC"/>
</dbReference>
<organism evidence="5 6">
    <name type="scientific">Spirosoma foliorum</name>
    <dbReference type="NCBI Taxonomy" id="2710596"/>
    <lineage>
        <taxon>Bacteria</taxon>
        <taxon>Pseudomonadati</taxon>
        <taxon>Bacteroidota</taxon>
        <taxon>Cytophagia</taxon>
        <taxon>Cytophagales</taxon>
        <taxon>Cytophagaceae</taxon>
        <taxon>Spirosoma</taxon>
    </lineage>
</organism>
<evidence type="ECO:0000256" key="3">
    <source>
        <dbReference type="ARBA" id="ARBA00023163"/>
    </source>
</evidence>
<dbReference type="InterPro" id="IPR020449">
    <property type="entry name" value="Tscrpt_reg_AraC-type_HTH"/>
</dbReference>
<evidence type="ECO:0000256" key="1">
    <source>
        <dbReference type="ARBA" id="ARBA00023015"/>
    </source>
</evidence>
<dbReference type="EMBL" id="CP059732">
    <property type="protein sequence ID" value="QMW02808.1"/>
    <property type="molecule type" value="Genomic_DNA"/>
</dbReference>
<dbReference type="SMART" id="SM00342">
    <property type="entry name" value="HTH_ARAC"/>
    <property type="match status" value="1"/>
</dbReference>
<dbReference type="AlphaFoldDB" id="A0A7G5GVB6"/>
<dbReference type="GO" id="GO:0003700">
    <property type="term" value="F:DNA-binding transcription factor activity"/>
    <property type="evidence" value="ECO:0007669"/>
    <property type="project" value="InterPro"/>
</dbReference>
<gene>
    <name evidence="5" type="ORF">H3H32_33765</name>
</gene>
<dbReference type="Proteomes" id="UP000515369">
    <property type="component" value="Chromosome"/>
</dbReference>
<dbReference type="PROSITE" id="PS01124">
    <property type="entry name" value="HTH_ARAC_FAMILY_2"/>
    <property type="match status" value="1"/>
</dbReference>
<accession>A0A7G5GVB6</accession>
<evidence type="ECO:0000313" key="6">
    <source>
        <dbReference type="Proteomes" id="UP000515369"/>
    </source>
</evidence>
<name>A0A7G5GVB6_9BACT</name>
<keyword evidence="2" id="KW-0238">DNA-binding</keyword>
<evidence type="ECO:0000313" key="5">
    <source>
        <dbReference type="EMBL" id="QMW02808.1"/>
    </source>
</evidence>
<dbReference type="PRINTS" id="PR00032">
    <property type="entry name" value="HTHARAC"/>
</dbReference>
<dbReference type="InterPro" id="IPR009057">
    <property type="entry name" value="Homeodomain-like_sf"/>
</dbReference>
<evidence type="ECO:0000256" key="2">
    <source>
        <dbReference type="ARBA" id="ARBA00023125"/>
    </source>
</evidence>
<dbReference type="PANTHER" id="PTHR43280:SF32">
    <property type="entry name" value="TRANSCRIPTIONAL REGULATORY PROTEIN"/>
    <property type="match status" value="1"/>
</dbReference>
<dbReference type="GO" id="GO:0043565">
    <property type="term" value="F:sequence-specific DNA binding"/>
    <property type="evidence" value="ECO:0007669"/>
    <property type="project" value="InterPro"/>
</dbReference>
<dbReference type="PANTHER" id="PTHR43280">
    <property type="entry name" value="ARAC-FAMILY TRANSCRIPTIONAL REGULATOR"/>
    <property type="match status" value="1"/>
</dbReference>
<dbReference type="Gene3D" id="1.10.10.60">
    <property type="entry name" value="Homeodomain-like"/>
    <property type="match status" value="1"/>
</dbReference>
<proteinExistence type="predicted"/>
<dbReference type="SUPFAM" id="SSF46689">
    <property type="entry name" value="Homeodomain-like"/>
    <property type="match status" value="1"/>
</dbReference>
<keyword evidence="1" id="KW-0805">Transcription regulation</keyword>
<feature type="domain" description="HTH araC/xylS-type" evidence="4">
    <location>
        <begin position="197"/>
        <end position="302"/>
    </location>
</feature>
<keyword evidence="6" id="KW-1185">Reference proteome</keyword>
<protein>
    <submittedName>
        <fullName evidence="5">Helix-turn-helix transcriptional regulator</fullName>
    </submittedName>
</protein>
<dbReference type="KEGG" id="sfol:H3H32_33765"/>
<keyword evidence="3" id="KW-0804">Transcription</keyword>
<sequence>MKQNSAPYLIKTIEEHHAHFGLSKPRHPLISVFRFEDTNVTDSLPDKYMFDFYCIAIKKNFDGHCLYGQRYYAFGSGVMTFLGPNQVSSYPRGEDAAREGIGIVFHASFLFGYSLAATINQYGFFSYELNEALHLSEDEEVTVAGIMEKITSEYKANIDQYSQDIMIAQIELLLQYCNRFYNRQFITRKPDNAEILIRLEKLLDTYFANEDQLQLGLPTVQYVAQELSISANYLSDMLRSYTGQTTQQHIHAKLVEKAKALLSTTSLSVSEIAYQLGFDYPQSFNKLFKNKTAISPSEFRQSFN</sequence>
<dbReference type="RefSeq" id="WP_182460102.1">
    <property type="nucleotide sequence ID" value="NZ_CP059732.1"/>
</dbReference>
<reference evidence="5 6" key="1">
    <citation type="submission" date="2020-07" db="EMBL/GenBank/DDBJ databases">
        <title>Spirosoma foliorum sp. nov., isolated from the leaves on the Nejang mountain Korea, Republic of.</title>
        <authorList>
            <person name="Ho H."/>
            <person name="Lee Y.-J."/>
            <person name="Nurcahyanto D.-A."/>
            <person name="Kim S.-G."/>
        </authorList>
    </citation>
    <scope>NUCLEOTIDE SEQUENCE [LARGE SCALE GENOMIC DNA]</scope>
    <source>
        <strain evidence="5 6">PL0136</strain>
    </source>
</reference>